<dbReference type="InterPro" id="IPR036100">
    <property type="entry name" value="QueA_sf"/>
</dbReference>
<dbReference type="RefSeq" id="WP_013505487.1">
    <property type="nucleotide sequence ID" value="NC_014836.1"/>
</dbReference>
<evidence type="ECO:0000256" key="2">
    <source>
        <dbReference type="ARBA" id="ARBA00004691"/>
    </source>
</evidence>
<dbReference type="HOGENOM" id="CLU_039110_1_0_0"/>
<evidence type="ECO:0000256" key="6">
    <source>
        <dbReference type="ARBA" id="ARBA00022691"/>
    </source>
</evidence>
<comment type="catalytic activity">
    <reaction evidence="8 13">
        <text>7-aminomethyl-7-carbaguanosine(34) in tRNA + S-adenosyl-L-methionine = epoxyqueuosine(34) in tRNA + adenine + L-methionine + 2 H(+)</text>
        <dbReference type="Rhea" id="RHEA:32155"/>
        <dbReference type="Rhea" id="RHEA-COMP:10342"/>
        <dbReference type="Rhea" id="RHEA-COMP:18582"/>
        <dbReference type="ChEBI" id="CHEBI:15378"/>
        <dbReference type="ChEBI" id="CHEBI:16708"/>
        <dbReference type="ChEBI" id="CHEBI:57844"/>
        <dbReference type="ChEBI" id="CHEBI:59789"/>
        <dbReference type="ChEBI" id="CHEBI:82833"/>
        <dbReference type="ChEBI" id="CHEBI:194443"/>
        <dbReference type="EC" id="2.4.99.17"/>
    </reaction>
</comment>
<evidence type="ECO:0000256" key="5">
    <source>
        <dbReference type="ARBA" id="ARBA00022679"/>
    </source>
</evidence>
<dbReference type="KEGG" id="din:Selin_0861"/>
<dbReference type="OrthoDB" id="9805933at2"/>
<dbReference type="NCBIfam" id="NF001140">
    <property type="entry name" value="PRK00147.1"/>
    <property type="match status" value="1"/>
</dbReference>
<evidence type="ECO:0000256" key="11">
    <source>
        <dbReference type="ARBA" id="ARBA00069325"/>
    </source>
</evidence>
<evidence type="ECO:0000256" key="12">
    <source>
        <dbReference type="ARBA" id="ARBA00076160"/>
    </source>
</evidence>
<dbReference type="AlphaFoldDB" id="E6W2L7"/>
<dbReference type="FunFam" id="3.40.1780.10:FF:000001">
    <property type="entry name" value="S-adenosylmethionine:tRNA ribosyltransferase-isomerase"/>
    <property type="match status" value="1"/>
</dbReference>
<reference evidence="14 15" key="1">
    <citation type="submission" date="2010-12" db="EMBL/GenBank/DDBJ databases">
        <title>Complete sequence of Desulfurispirillum indicum S5.</title>
        <authorList>
            <consortium name="US DOE Joint Genome Institute"/>
            <person name="Lucas S."/>
            <person name="Copeland A."/>
            <person name="Lapidus A."/>
            <person name="Cheng J.-F."/>
            <person name="Goodwin L."/>
            <person name="Pitluck S."/>
            <person name="Chertkov O."/>
            <person name="Held B."/>
            <person name="Detter J.C."/>
            <person name="Han C."/>
            <person name="Tapia R."/>
            <person name="Land M."/>
            <person name="Hauser L."/>
            <person name="Kyrpides N."/>
            <person name="Ivanova N."/>
            <person name="Mikhailova N."/>
            <person name="Haggblom M."/>
            <person name="Rauschenbach I."/>
            <person name="Bini E."/>
            <person name="Woyke T."/>
        </authorList>
    </citation>
    <scope>NUCLEOTIDE SEQUENCE [LARGE SCALE GENOMIC DNA]</scope>
    <source>
        <strain evidence="15">ATCC BAA-1389 / DSM 22839 / S5</strain>
    </source>
</reference>
<proteinExistence type="inferred from homology"/>
<dbReference type="GO" id="GO:0051075">
    <property type="term" value="F:S-adenosylmethionine:tRNA ribosyltransferase-isomerase activity"/>
    <property type="evidence" value="ECO:0007669"/>
    <property type="project" value="UniProtKB-EC"/>
</dbReference>
<dbReference type="Proteomes" id="UP000002572">
    <property type="component" value="Chromosome"/>
</dbReference>
<keyword evidence="15" id="KW-1185">Reference proteome</keyword>
<evidence type="ECO:0000256" key="8">
    <source>
        <dbReference type="ARBA" id="ARBA00052751"/>
    </source>
</evidence>
<dbReference type="Pfam" id="PF02547">
    <property type="entry name" value="Queuosine_synth"/>
    <property type="match status" value="1"/>
</dbReference>
<comment type="subunit">
    <text evidence="3 13">Monomer.</text>
</comment>
<keyword evidence="14" id="KW-0413">Isomerase</keyword>
<evidence type="ECO:0000256" key="10">
    <source>
        <dbReference type="ARBA" id="ARBA00066503"/>
    </source>
</evidence>
<dbReference type="GO" id="GO:0008616">
    <property type="term" value="P:tRNA queuosine(34) biosynthetic process"/>
    <property type="evidence" value="ECO:0007669"/>
    <property type="project" value="UniProtKB-UniRule"/>
</dbReference>
<dbReference type="SUPFAM" id="SSF111337">
    <property type="entry name" value="QueA-like"/>
    <property type="match status" value="1"/>
</dbReference>
<dbReference type="PANTHER" id="PTHR30307">
    <property type="entry name" value="S-ADENOSYLMETHIONINE:TRNA RIBOSYLTRANSFERASE-ISOMERASE"/>
    <property type="match status" value="1"/>
</dbReference>
<comment type="subcellular location">
    <subcellularLocation>
        <location evidence="1 13">Cytoplasm</location>
    </subcellularLocation>
</comment>
<protein>
    <recommendedName>
        <fullName evidence="11 13">S-adenosylmethionine:tRNA ribosyltransferase-isomerase</fullName>
        <ecNumber evidence="10 13">2.4.99.17</ecNumber>
    </recommendedName>
    <alternativeName>
        <fullName evidence="12 13">Queuosine biosynthesis protein QueA</fullName>
    </alternativeName>
</protein>
<sequence length="339" mass="37449">MSEYLCDYHVDIPAELIAQEPLAQRDASRLLVLSRALAPAIVGESTFSRLSEYLRPGDLLVFNDTRVIPARLKGRKSTGGAVEIFLVEPCAPRCWRVLTRGKKLVPGTLVHIGDGVEAVIEERDGEMAVARFSVDDQELFACGAIPLPPYIKREADSRDNQRYQSVFAARDGAVAAPTASLHFTSAIVEGLRQRGVRTATITLHVGLGTFLPVKSERIDEHRMHSEHFHVPAQTLDLVADTRRSGGRVIAVGTTVVRALESCFGHTPLRTGGSTDIFIRPGYSFAVIDGMVTNFHLPDSTLILLVSAFYGRENIQQIYQYAVSQRYRFFSYGDGMLFLP</sequence>
<dbReference type="InterPro" id="IPR003699">
    <property type="entry name" value="QueA"/>
</dbReference>
<dbReference type="UniPathway" id="UPA00392"/>
<dbReference type="InterPro" id="IPR042118">
    <property type="entry name" value="QueA_dom1"/>
</dbReference>
<evidence type="ECO:0000256" key="7">
    <source>
        <dbReference type="ARBA" id="ARBA00022785"/>
    </source>
</evidence>
<gene>
    <name evidence="13" type="primary">queA</name>
    <name evidence="14" type="ordered locus">Selin_0861</name>
</gene>
<evidence type="ECO:0000256" key="1">
    <source>
        <dbReference type="ARBA" id="ARBA00004496"/>
    </source>
</evidence>
<dbReference type="GO" id="GO:0005737">
    <property type="term" value="C:cytoplasm"/>
    <property type="evidence" value="ECO:0007669"/>
    <property type="project" value="UniProtKB-SubCell"/>
</dbReference>
<dbReference type="HAMAP" id="MF_00113">
    <property type="entry name" value="QueA"/>
    <property type="match status" value="1"/>
</dbReference>
<dbReference type="Gene3D" id="2.40.10.240">
    <property type="entry name" value="QueA-like"/>
    <property type="match status" value="1"/>
</dbReference>
<dbReference type="Gene3D" id="3.40.1780.10">
    <property type="entry name" value="QueA-like"/>
    <property type="match status" value="2"/>
</dbReference>
<evidence type="ECO:0000313" key="15">
    <source>
        <dbReference type="Proteomes" id="UP000002572"/>
    </source>
</evidence>
<evidence type="ECO:0000256" key="4">
    <source>
        <dbReference type="ARBA" id="ARBA00022490"/>
    </source>
</evidence>
<dbReference type="FunCoup" id="E6W2L7">
    <property type="interactions" value="434"/>
</dbReference>
<keyword evidence="4 13" id="KW-0963">Cytoplasm</keyword>
<comment type="pathway">
    <text evidence="2 13">tRNA modification; tRNA-queuosine biosynthesis.</text>
</comment>
<evidence type="ECO:0000256" key="9">
    <source>
        <dbReference type="ARBA" id="ARBA00061210"/>
    </source>
</evidence>
<dbReference type="eggNOG" id="COG0809">
    <property type="taxonomic scope" value="Bacteria"/>
</dbReference>
<dbReference type="EMBL" id="CP002432">
    <property type="protein sequence ID" value="ADU65601.1"/>
    <property type="molecule type" value="Genomic_DNA"/>
</dbReference>
<comment type="similarity">
    <text evidence="9 13">Belongs to the QueA family.</text>
</comment>
<accession>E6W2L7</accession>
<comment type="function">
    <text evidence="13">Transfers and isomerizes the ribose moiety from AdoMet to the 7-aminomethyl group of 7-deazaguanine (preQ1-tRNA) to give epoxyqueuosine (oQ-tRNA).</text>
</comment>
<dbReference type="PANTHER" id="PTHR30307:SF0">
    <property type="entry name" value="S-ADENOSYLMETHIONINE:TRNA RIBOSYLTRANSFERASE-ISOMERASE"/>
    <property type="match status" value="1"/>
</dbReference>
<dbReference type="STRING" id="653733.Selin_0861"/>
<keyword evidence="7 13" id="KW-0671">Queuosine biosynthesis</keyword>
<evidence type="ECO:0000313" key="14">
    <source>
        <dbReference type="EMBL" id="ADU65601.1"/>
    </source>
</evidence>
<name>E6W2L7_DESIS</name>
<dbReference type="NCBIfam" id="TIGR00113">
    <property type="entry name" value="queA"/>
    <property type="match status" value="1"/>
</dbReference>
<dbReference type="InParanoid" id="E6W2L7"/>
<dbReference type="InterPro" id="IPR042119">
    <property type="entry name" value="QueA_dom2"/>
</dbReference>
<evidence type="ECO:0000256" key="3">
    <source>
        <dbReference type="ARBA" id="ARBA00011245"/>
    </source>
</evidence>
<keyword evidence="6 13" id="KW-0949">S-adenosyl-L-methionine</keyword>
<dbReference type="EC" id="2.4.99.17" evidence="10 13"/>
<keyword evidence="5 13" id="KW-0808">Transferase</keyword>
<evidence type="ECO:0000256" key="13">
    <source>
        <dbReference type="HAMAP-Rule" id="MF_00113"/>
    </source>
</evidence>
<organism evidence="14 15">
    <name type="scientific">Desulfurispirillum indicum (strain ATCC BAA-1389 / DSM 22839 / S5)</name>
    <dbReference type="NCBI Taxonomy" id="653733"/>
    <lineage>
        <taxon>Bacteria</taxon>
        <taxon>Pseudomonadati</taxon>
        <taxon>Chrysiogenota</taxon>
        <taxon>Chrysiogenia</taxon>
        <taxon>Chrysiogenales</taxon>
        <taxon>Chrysiogenaceae</taxon>
        <taxon>Desulfurispirillum</taxon>
    </lineage>
</organism>